<gene>
    <name evidence="2" type="ORF">C5Y83_25380</name>
</gene>
<organism evidence="2 3">
    <name type="scientific">Blastopirellula marina</name>
    <dbReference type="NCBI Taxonomy" id="124"/>
    <lineage>
        <taxon>Bacteria</taxon>
        <taxon>Pseudomonadati</taxon>
        <taxon>Planctomycetota</taxon>
        <taxon>Planctomycetia</taxon>
        <taxon>Pirellulales</taxon>
        <taxon>Pirellulaceae</taxon>
        <taxon>Blastopirellula</taxon>
    </lineage>
</organism>
<dbReference type="PANTHER" id="PTHR12697">
    <property type="entry name" value="PBS LYASE HEAT-LIKE PROTEIN"/>
    <property type="match status" value="1"/>
</dbReference>
<feature type="signal peptide" evidence="1">
    <location>
        <begin position="1"/>
        <end position="21"/>
    </location>
</feature>
<name>A0A2S8FB82_9BACT</name>
<evidence type="ECO:0000256" key="1">
    <source>
        <dbReference type="SAM" id="SignalP"/>
    </source>
</evidence>
<dbReference type="AlphaFoldDB" id="A0A2S8FB82"/>
<dbReference type="OrthoDB" id="292343at2"/>
<dbReference type="Pfam" id="PF13646">
    <property type="entry name" value="HEAT_2"/>
    <property type="match status" value="1"/>
</dbReference>
<evidence type="ECO:0000313" key="3">
    <source>
        <dbReference type="Proteomes" id="UP000238322"/>
    </source>
</evidence>
<sequence>MLRATLRFQLSLAILAFFSCATVPICQGEDVTAEQDPCVSSSKDYRPTDEEIGDDEDRYFALRDPRFDYHGEERWIEELGDDAKSYVLAHVDHSDARTRNNAIYLLRAADVDTDQAKQIYRAHLSDPCRKVQAVAAMRLVEDGVYAPEVISALVRNVDHQWYDVRRTVQGLGNIAIRPCATFMADPSQPLELRKKVSEEFPIWVDADDPSLQPLYDALESDDRDTRALAAFQLLKYKPHDNHQIAKVLAELSEQESPVADDAFVALRNMWPKPPAAIVNPAVLRWISTPGRPDIDYAFHALAIDSSSTELVEKLVELAENGVHSDEIFVYLARHPELKPPRIDLLQFLKDKIIHEPRSFSLASNLFGMGIPGQKTLLEISLDSNMTAETRMNSIFALRAFENEQEGQQVFSEQEWNALVSLLEDKEPSVAQATAIMLTNLGQTSRDLTPLLVSAWLPNANNDIRFAAEEAIPANPARATELISKLAKLCLELPEDSDREPLVRFLSDYGATSIESQDAIVDAIVNHVDVDAPYLFDYERMNMQLFRRLEREIPQNTGSKQQKILQVLRNVFDEAEWYDGDLTRILAQTPPDGLDELLDSQDDKIRHSALILYSYYSPKDPKIVRRLLDVVKAESEFGSGVDWETAMEAEKRLNKAGEALEPLLPELIEMLDSPDEYPSAATTLLETLGPKASPAVGKLTELLANDEPFNFKFTCSTLAAIGPAAISAAPTILEYGQEPHRLETVARTLRAIEADTSVLIEPFDRKLADPFHQYDALRELSELAPAPIVAERYAAALEGDNWNMRLVALRELSLTDVKAPRRIVPLLIAGTNSKSISYRRGAVQALGTQSGLASQSVPALVDVMKNDPEMTFTAILALGNLGPEAAAAVPDLRSYLEDEDHAVAAIRTLGRIGEPAAAAVPVIIEYLAGKRQSKKPLYFPSPVDAAIESLGNFGPAAKPALPLLLEMYHDSNHWETKQKIAQSIYQISSGFGAVNGIPQPPEPEPVRMQWSW</sequence>
<dbReference type="InterPro" id="IPR016024">
    <property type="entry name" value="ARM-type_fold"/>
</dbReference>
<dbReference type="EMBL" id="PUHY01000015">
    <property type="protein sequence ID" value="PQO29407.1"/>
    <property type="molecule type" value="Genomic_DNA"/>
</dbReference>
<dbReference type="RefSeq" id="WP_105332602.1">
    <property type="nucleotide sequence ID" value="NZ_PUHY01000015.1"/>
</dbReference>
<dbReference type="SUPFAM" id="SSF48371">
    <property type="entry name" value="ARM repeat"/>
    <property type="match status" value="2"/>
</dbReference>
<dbReference type="SMART" id="SM00567">
    <property type="entry name" value="EZ_HEAT"/>
    <property type="match status" value="4"/>
</dbReference>
<dbReference type="InterPro" id="IPR011989">
    <property type="entry name" value="ARM-like"/>
</dbReference>
<proteinExistence type="predicted"/>
<dbReference type="Proteomes" id="UP000238322">
    <property type="component" value="Unassembled WGS sequence"/>
</dbReference>
<reference evidence="2 3" key="1">
    <citation type="submission" date="2018-02" db="EMBL/GenBank/DDBJ databases">
        <title>Comparative genomes isolates from brazilian mangrove.</title>
        <authorList>
            <person name="Araujo J.E."/>
            <person name="Taketani R.G."/>
            <person name="Silva M.C.P."/>
            <person name="Loureco M.V."/>
            <person name="Andreote F.D."/>
        </authorList>
    </citation>
    <scope>NUCLEOTIDE SEQUENCE [LARGE SCALE GENOMIC DNA]</scope>
    <source>
        <strain evidence="2 3">Hex-1 MGV</strain>
    </source>
</reference>
<dbReference type="PROSITE" id="PS51257">
    <property type="entry name" value="PROKAR_LIPOPROTEIN"/>
    <property type="match status" value="1"/>
</dbReference>
<dbReference type="GO" id="GO:0016491">
    <property type="term" value="F:oxidoreductase activity"/>
    <property type="evidence" value="ECO:0007669"/>
    <property type="project" value="TreeGrafter"/>
</dbReference>
<dbReference type="InterPro" id="IPR004155">
    <property type="entry name" value="PBS_lyase_HEAT"/>
</dbReference>
<evidence type="ECO:0008006" key="4">
    <source>
        <dbReference type="Google" id="ProtNLM"/>
    </source>
</evidence>
<feature type="chain" id="PRO_5015767345" description="HEAT repeat domain-containing protein" evidence="1">
    <location>
        <begin position="22"/>
        <end position="1011"/>
    </location>
</feature>
<accession>A0A2S8FB82</accession>
<evidence type="ECO:0000313" key="2">
    <source>
        <dbReference type="EMBL" id="PQO29407.1"/>
    </source>
</evidence>
<keyword evidence="1" id="KW-0732">Signal</keyword>
<dbReference type="PANTHER" id="PTHR12697:SF38">
    <property type="entry name" value="PBS LYASE HEAT DOMAIN PROTEIN REPEAT-CONTAINING PROTEIN"/>
    <property type="match status" value="1"/>
</dbReference>
<protein>
    <recommendedName>
        <fullName evidence="4">HEAT repeat domain-containing protein</fullName>
    </recommendedName>
</protein>
<comment type="caution">
    <text evidence="2">The sequence shown here is derived from an EMBL/GenBank/DDBJ whole genome shotgun (WGS) entry which is preliminary data.</text>
</comment>
<dbReference type="Gene3D" id="1.25.10.10">
    <property type="entry name" value="Leucine-rich Repeat Variant"/>
    <property type="match status" value="4"/>
</dbReference>